<dbReference type="Proteomes" id="UP000253501">
    <property type="component" value="Unassembled WGS sequence"/>
</dbReference>
<evidence type="ECO:0000313" key="2">
    <source>
        <dbReference type="EMBL" id="SCV01863.1"/>
    </source>
</evidence>
<reference evidence="1 3" key="2">
    <citation type="submission" date="2018-04" db="EMBL/GenBank/DDBJ databases">
        <title>Cupriavidus necator CR12 genome sequencing and assembly.</title>
        <authorList>
            <person name="Ben Fekih I."/>
            <person name="Mazhar H.S."/>
            <person name="Bello S.K."/>
            <person name="Rensing C."/>
        </authorList>
    </citation>
    <scope>NUCLEOTIDE SEQUENCE [LARGE SCALE GENOMIC DNA]</scope>
    <source>
        <strain evidence="1 3">CR12</strain>
    </source>
</reference>
<dbReference type="EMBL" id="FMSH01000538">
    <property type="protein sequence ID" value="SCV01863.1"/>
    <property type="molecule type" value="Genomic_DNA"/>
</dbReference>
<name>A0A1K0ISD0_CUPNE</name>
<protein>
    <recommendedName>
        <fullName evidence="4">Oxalate:formate antiporter</fullName>
    </recommendedName>
</protein>
<accession>A0A1K0ISD0</accession>
<reference evidence="2" key="1">
    <citation type="submission" date="2016-09" db="EMBL/GenBank/DDBJ databases">
        <authorList>
            <person name="Capua I."/>
            <person name="De Benedictis P."/>
            <person name="Joannis T."/>
            <person name="Lombin L.H."/>
            <person name="Cattoli G."/>
        </authorList>
    </citation>
    <scope>NUCLEOTIDE SEQUENCE</scope>
    <source>
        <strain evidence="2">B9</strain>
    </source>
</reference>
<dbReference type="EMBL" id="QDHA01000036">
    <property type="protein sequence ID" value="RCJ07595.1"/>
    <property type="molecule type" value="Genomic_DNA"/>
</dbReference>
<organism evidence="2">
    <name type="scientific">Cupriavidus necator</name>
    <name type="common">Alcaligenes eutrophus</name>
    <name type="synonym">Ralstonia eutropha</name>
    <dbReference type="NCBI Taxonomy" id="106590"/>
    <lineage>
        <taxon>Bacteria</taxon>
        <taxon>Pseudomonadati</taxon>
        <taxon>Pseudomonadota</taxon>
        <taxon>Betaproteobacteria</taxon>
        <taxon>Burkholderiales</taxon>
        <taxon>Burkholderiaceae</taxon>
        <taxon>Cupriavidus</taxon>
    </lineage>
</organism>
<dbReference type="GeneID" id="34306402"/>
<sequence>MEVALLFALGLGLIAAGVGVTTLLATRLPMDVLVTAQEHGRFAGLGSNQESDGVGRASPSRIVPAAGELAYA</sequence>
<evidence type="ECO:0000313" key="1">
    <source>
        <dbReference type="EMBL" id="RCJ07595.1"/>
    </source>
</evidence>
<dbReference type="AlphaFoldDB" id="A0A1K0ISD0"/>
<gene>
    <name evidence="2" type="ORF">CNECB9_880003</name>
    <name evidence="1" type="ORF">DDK22_15385</name>
</gene>
<dbReference type="RefSeq" id="WP_013953323.1">
    <property type="nucleotide sequence ID" value="NZ_CAXUOZ020000002.1"/>
</dbReference>
<evidence type="ECO:0008006" key="4">
    <source>
        <dbReference type="Google" id="ProtNLM"/>
    </source>
</evidence>
<proteinExistence type="predicted"/>
<evidence type="ECO:0000313" key="3">
    <source>
        <dbReference type="Proteomes" id="UP000253501"/>
    </source>
</evidence>